<dbReference type="InterPro" id="IPR011989">
    <property type="entry name" value="ARM-like"/>
</dbReference>
<dbReference type="Pfam" id="PF13646">
    <property type="entry name" value="HEAT_2"/>
    <property type="match status" value="1"/>
</dbReference>
<dbReference type="GO" id="GO:0006508">
    <property type="term" value="P:proteolysis"/>
    <property type="evidence" value="ECO:0007669"/>
    <property type="project" value="UniProtKB-KW"/>
</dbReference>
<dbReference type="GO" id="GO:0070006">
    <property type="term" value="F:metalloaminopeptidase activity"/>
    <property type="evidence" value="ECO:0007669"/>
    <property type="project" value="TreeGrafter"/>
</dbReference>
<dbReference type="CDD" id="cd09603">
    <property type="entry name" value="M1_APN_like"/>
    <property type="match status" value="1"/>
</dbReference>
<keyword evidence="4" id="KW-0645">Protease</keyword>
<evidence type="ECO:0000256" key="6">
    <source>
        <dbReference type="ARBA" id="ARBA00022801"/>
    </source>
</evidence>
<evidence type="ECO:0000256" key="7">
    <source>
        <dbReference type="ARBA" id="ARBA00022833"/>
    </source>
</evidence>
<dbReference type="GO" id="GO:0043171">
    <property type="term" value="P:peptide catabolic process"/>
    <property type="evidence" value="ECO:0007669"/>
    <property type="project" value="TreeGrafter"/>
</dbReference>
<dbReference type="PANTHER" id="PTHR11533:SF174">
    <property type="entry name" value="PUROMYCIN-SENSITIVE AMINOPEPTIDASE-RELATED"/>
    <property type="match status" value="1"/>
</dbReference>
<comment type="cofactor">
    <cofactor evidence="1">
        <name>Zn(2+)</name>
        <dbReference type="ChEBI" id="CHEBI:29105"/>
    </cofactor>
</comment>
<dbReference type="InterPro" id="IPR014782">
    <property type="entry name" value="Peptidase_M1_dom"/>
</dbReference>
<keyword evidence="8" id="KW-0482">Metalloprotease</keyword>
<organism evidence="11">
    <name type="scientific">mine drainage metagenome</name>
    <dbReference type="NCBI Taxonomy" id="410659"/>
    <lineage>
        <taxon>unclassified sequences</taxon>
        <taxon>metagenomes</taxon>
        <taxon>ecological metagenomes</taxon>
    </lineage>
</organism>
<feature type="domain" description="Peptidase M1 membrane alanine aminopeptidase" evidence="9">
    <location>
        <begin position="243"/>
        <end position="452"/>
    </location>
</feature>
<dbReference type="PRINTS" id="PR00756">
    <property type="entry name" value="ALADIPTASE"/>
</dbReference>
<dbReference type="InterPro" id="IPR016024">
    <property type="entry name" value="ARM-type_fold"/>
</dbReference>
<dbReference type="GO" id="GO:0005737">
    <property type="term" value="C:cytoplasm"/>
    <property type="evidence" value="ECO:0007669"/>
    <property type="project" value="TreeGrafter"/>
</dbReference>
<dbReference type="InterPro" id="IPR050344">
    <property type="entry name" value="Peptidase_M1_aminopeptidases"/>
</dbReference>
<dbReference type="InterPro" id="IPR042097">
    <property type="entry name" value="Aminopeptidase_N-like_N_sf"/>
</dbReference>
<keyword evidence="3 11" id="KW-0031">Aminopeptidase</keyword>
<evidence type="ECO:0000259" key="9">
    <source>
        <dbReference type="Pfam" id="PF01433"/>
    </source>
</evidence>
<dbReference type="Gene3D" id="2.60.40.1730">
    <property type="entry name" value="tricorn interacting facor f3 domain"/>
    <property type="match status" value="1"/>
</dbReference>
<dbReference type="SUPFAM" id="SSF55486">
    <property type="entry name" value="Metalloproteases ('zincins'), catalytic domain"/>
    <property type="match status" value="1"/>
</dbReference>
<keyword evidence="6 11" id="KW-0378">Hydrolase</keyword>
<evidence type="ECO:0000256" key="4">
    <source>
        <dbReference type="ARBA" id="ARBA00022670"/>
    </source>
</evidence>
<dbReference type="GO" id="GO:0005615">
    <property type="term" value="C:extracellular space"/>
    <property type="evidence" value="ECO:0007669"/>
    <property type="project" value="TreeGrafter"/>
</dbReference>
<comment type="caution">
    <text evidence="11">The sequence shown here is derived from an EMBL/GenBank/DDBJ whole genome shotgun (WGS) entry which is preliminary data.</text>
</comment>
<dbReference type="Pfam" id="PF17900">
    <property type="entry name" value="Peptidase_M1_N"/>
    <property type="match status" value="1"/>
</dbReference>
<dbReference type="Gene3D" id="1.10.390.10">
    <property type="entry name" value="Neutral Protease Domain 2"/>
    <property type="match status" value="1"/>
</dbReference>
<dbReference type="PANTHER" id="PTHR11533">
    <property type="entry name" value="PROTEASE M1 ZINC METALLOPROTEASE"/>
    <property type="match status" value="1"/>
</dbReference>
<dbReference type="InterPro" id="IPR004155">
    <property type="entry name" value="PBS_lyase_HEAT"/>
</dbReference>
<evidence type="ECO:0000256" key="8">
    <source>
        <dbReference type="ARBA" id="ARBA00023049"/>
    </source>
</evidence>
<feature type="domain" description="Aminopeptidase N-like N-terminal" evidence="10">
    <location>
        <begin position="36"/>
        <end position="205"/>
    </location>
</feature>
<dbReference type="SUPFAM" id="SSF63737">
    <property type="entry name" value="Leukotriene A4 hydrolase N-terminal domain"/>
    <property type="match status" value="1"/>
</dbReference>
<evidence type="ECO:0000313" key="11">
    <source>
        <dbReference type="EMBL" id="CBH75357.1"/>
    </source>
</evidence>
<dbReference type="EMBL" id="CABL01000008">
    <property type="protein sequence ID" value="CBH75357.1"/>
    <property type="molecule type" value="Genomic_DNA"/>
</dbReference>
<evidence type="ECO:0000259" key="10">
    <source>
        <dbReference type="Pfam" id="PF17900"/>
    </source>
</evidence>
<dbReference type="GO" id="GO:0008270">
    <property type="term" value="F:zinc ion binding"/>
    <property type="evidence" value="ECO:0007669"/>
    <property type="project" value="InterPro"/>
</dbReference>
<accession>E6PFX0</accession>
<dbReference type="InterPro" id="IPR045357">
    <property type="entry name" value="Aminopeptidase_N-like_N"/>
</dbReference>
<dbReference type="SMART" id="SM00567">
    <property type="entry name" value="EZ_HEAT"/>
    <property type="match status" value="5"/>
</dbReference>
<dbReference type="SUPFAM" id="SSF48371">
    <property type="entry name" value="ARM repeat"/>
    <property type="match status" value="2"/>
</dbReference>
<protein>
    <submittedName>
        <fullName evidence="11">Peptidase, M1 (Aminopeptidase N) family</fullName>
        <ecNumber evidence="11">3.4.11.-</ecNumber>
    </submittedName>
</protein>
<dbReference type="Gene3D" id="1.25.10.10">
    <property type="entry name" value="Leucine-rich Repeat Variant"/>
    <property type="match status" value="2"/>
</dbReference>
<name>E6PFX0_9ZZZZ</name>
<dbReference type="GO" id="GO:0042277">
    <property type="term" value="F:peptide binding"/>
    <property type="evidence" value="ECO:0007669"/>
    <property type="project" value="TreeGrafter"/>
</dbReference>
<keyword evidence="5" id="KW-0479">Metal-binding</keyword>
<evidence type="ECO:0000256" key="5">
    <source>
        <dbReference type="ARBA" id="ARBA00022723"/>
    </source>
</evidence>
<dbReference type="InterPro" id="IPR027268">
    <property type="entry name" value="Peptidase_M4/M1_CTD_sf"/>
</dbReference>
<evidence type="ECO:0000256" key="1">
    <source>
        <dbReference type="ARBA" id="ARBA00001947"/>
    </source>
</evidence>
<evidence type="ECO:0000256" key="2">
    <source>
        <dbReference type="ARBA" id="ARBA00010136"/>
    </source>
</evidence>
<keyword evidence="7" id="KW-0862">Zinc</keyword>
<dbReference type="EC" id="3.4.11.-" evidence="11"/>
<gene>
    <name evidence="11" type="ORF">CARN1_1374</name>
</gene>
<proteinExistence type="inferred from homology"/>
<comment type="similarity">
    <text evidence="2">Belongs to the peptidase M1 family.</text>
</comment>
<dbReference type="InterPro" id="IPR001930">
    <property type="entry name" value="Peptidase_M1"/>
</dbReference>
<reference evidence="11" key="1">
    <citation type="submission" date="2009-10" db="EMBL/GenBank/DDBJ databases">
        <title>Diversity of trophic interactions inside an arsenic-rich microbial ecosystem.</title>
        <authorList>
            <person name="Bertin P.N."/>
            <person name="Heinrich-Salmeron A."/>
            <person name="Pelletier E."/>
            <person name="Goulhen-Chollet F."/>
            <person name="Arsene-Ploetze F."/>
            <person name="Gallien S."/>
            <person name="Calteau A."/>
            <person name="Vallenet D."/>
            <person name="Casiot C."/>
            <person name="Chane-Woon-Ming B."/>
            <person name="Giloteaux L."/>
            <person name="Barakat M."/>
            <person name="Bonnefoy V."/>
            <person name="Bruneel O."/>
            <person name="Chandler M."/>
            <person name="Cleiss J."/>
            <person name="Duran R."/>
            <person name="Elbaz-Poulichet F."/>
            <person name="Fonknechten N."/>
            <person name="Lauga B."/>
            <person name="Mornico D."/>
            <person name="Ortet P."/>
            <person name="Schaeffer C."/>
            <person name="Siguier P."/>
            <person name="Alexander Thil Smith A."/>
            <person name="Van Dorsselaer A."/>
            <person name="Weissenbach J."/>
            <person name="Medigue C."/>
            <person name="Le Paslier D."/>
        </authorList>
    </citation>
    <scope>NUCLEOTIDE SEQUENCE</scope>
</reference>
<dbReference type="Pfam" id="PF01433">
    <property type="entry name" value="Peptidase_M1"/>
    <property type="match status" value="1"/>
</dbReference>
<sequence length="854" mass="95528">MRFAQRIEDAHRAFALPGARDRYGPDKTVEVEEIVLTLEPRFTERVLDGVCTTRLRALDEPVERLAFDAVDLAVSSVTRDGQPQRYVARDGQLEITFEPELRAGERCEVSVVYRASHPRAGLFFIAPSAAYPQKVAHCWTQSQDENARYWFPCLDYPHSKQPTETTIVVEKGLFALANGALVERRDDGDKSLFRYRQEIKHSTYLMTMVAGPFEEIDLGTAGVGKVPVWLYALPGRAADARRAFGKTPAMIDLFEERIGTPYPYARYSQIAVSDFIFGGMENTSATTQTDRVLHDERAAIDYSADFLAAHELAHQWFGDLLTCRDWAHAWLNEGFATFFEGVWFERDLGYDEYLYHHLGCLTRYLEEDATRYRRPIVCNRFRDPIELFDRHLYEKGAAVLHLLRRDLGEARFWRSIRHYVAQNAQRNVETIDLVRAIEESTGRNMRGFFDRWVMKAGHPELKIAASWDAKRSALTVAIDQEQTIDDDRPPFPFDVLVGICDEKPATLRRDAGEEPIPGERRLTLRVERQNERFVIPCEREPQLIRIDPGAGILGRVRFAVGASAAASVLASDPDPIARIRAADELVRDESAAARRALAEAFDREPFWGVLAEASRMLGASRAPWARDILLAALAHDHPKVRRAVAEALGTWRESTVADALIARAREDESYFVCGAAAHALGKTRDSRALDLLVALSERRSWNATIEAGAIRGLAELADERAFAPILAASLPGHDEGLRRAAVAALGRVGELVESKRGAAIDALTALLDEEAFLVQLAAISALEGLGDARALGGLDRLARSAHDGRARRDAAEAAMAIREALRVPSQVVHLREDIDRLREEQKKIAERIAALETP</sequence>
<dbReference type="GO" id="GO:0016020">
    <property type="term" value="C:membrane"/>
    <property type="evidence" value="ECO:0007669"/>
    <property type="project" value="TreeGrafter"/>
</dbReference>
<evidence type="ECO:0000256" key="3">
    <source>
        <dbReference type="ARBA" id="ARBA00022438"/>
    </source>
</evidence>
<dbReference type="AlphaFoldDB" id="E6PFX0"/>